<proteinExistence type="predicted"/>
<keyword evidence="2" id="KW-1185">Reference proteome</keyword>
<organism evidence="1 2">
    <name type="scientific">Naganishia adeliensis</name>
    <dbReference type="NCBI Taxonomy" id="92952"/>
    <lineage>
        <taxon>Eukaryota</taxon>
        <taxon>Fungi</taxon>
        <taxon>Dikarya</taxon>
        <taxon>Basidiomycota</taxon>
        <taxon>Agaricomycotina</taxon>
        <taxon>Tremellomycetes</taxon>
        <taxon>Filobasidiales</taxon>
        <taxon>Filobasidiaceae</taxon>
        <taxon>Naganishia</taxon>
    </lineage>
</organism>
<protein>
    <submittedName>
        <fullName evidence="1">Uncharacterized protein</fullName>
    </submittedName>
</protein>
<reference evidence="1" key="1">
    <citation type="submission" date="2023-04" db="EMBL/GenBank/DDBJ databases">
        <title>Draft Genome sequencing of Naganishia species isolated from polar environments using Oxford Nanopore Technology.</title>
        <authorList>
            <person name="Leo P."/>
            <person name="Venkateswaran K."/>
        </authorList>
    </citation>
    <scope>NUCLEOTIDE SEQUENCE</scope>
    <source>
        <strain evidence="1">MNA-CCFEE 5262</strain>
    </source>
</reference>
<name>A0ACC2WEE6_9TREE</name>
<dbReference type="EMBL" id="JASBWS010000029">
    <property type="protein sequence ID" value="KAJ9109559.1"/>
    <property type="molecule type" value="Genomic_DNA"/>
</dbReference>
<evidence type="ECO:0000313" key="2">
    <source>
        <dbReference type="Proteomes" id="UP001230649"/>
    </source>
</evidence>
<gene>
    <name evidence="1" type="ORF">QFC20_003305</name>
</gene>
<sequence length="242" mass="26544">MSRLTITSSSTSAIPNPQAPPPPSKQRQSSYIASQLTNLSISSAPPPPPPLTSIVDRPVNRMRGAEVGMAAWAFLYSGIVAYSQSRVDSVVELEKRLASLGREAGQRIIALQMLRNTQTANLKDPKREHRLIPILQYIHTQIYRYCFGKAADGLEKSVDGDDEYMLTSNQPPLTQHISTPRDLSQLSVEAYTAGLVEGVLDGLEIPARVTAHTVPTDQYPNRTVILIKLDQVVMDREAGLGK</sequence>
<comment type="caution">
    <text evidence="1">The sequence shown here is derived from an EMBL/GenBank/DDBJ whole genome shotgun (WGS) entry which is preliminary data.</text>
</comment>
<evidence type="ECO:0000313" key="1">
    <source>
        <dbReference type="EMBL" id="KAJ9109559.1"/>
    </source>
</evidence>
<accession>A0ACC2WEE6</accession>
<dbReference type="Proteomes" id="UP001230649">
    <property type="component" value="Unassembled WGS sequence"/>
</dbReference>